<protein>
    <recommendedName>
        <fullName evidence="10">SWI/SNF-related matrix-associated actin-dependent regulator of chromatin subfamily E member 1</fullName>
    </recommendedName>
    <alternativeName>
        <fullName evidence="11">BRG1-associated factor 57</fullName>
    </alternativeName>
</protein>
<evidence type="ECO:0000256" key="6">
    <source>
        <dbReference type="ARBA" id="ARBA00022902"/>
    </source>
</evidence>
<evidence type="ECO:0000256" key="11">
    <source>
        <dbReference type="ARBA" id="ARBA00079499"/>
    </source>
</evidence>
<feature type="region of interest" description="Disordered" evidence="13">
    <location>
        <begin position="258"/>
        <end position="440"/>
    </location>
</feature>
<dbReference type="CDD" id="cd21983">
    <property type="entry name" value="HMG-box_SMARCE1"/>
    <property type="match status" value="1"/>
</dbReference>
<dbReference type="AlphaFoldDB" id="A0AAZ1Y228"/>
<dbReference type="Gene3D" id="1.10.30.10">
    <property type="entry name" value="High mobility group box domain"/>
    <property type="match status" value="1"/>
</dbReference>
<dbReference type="GO" id="GO:0006325">
    <property type="term" value="P:chromatin organization"/>
    <property type="evidence" value="ECO:0007669"/>
    <property type="project" value="UniProtKB-KW"/>
</dbReference>
<feature type="compositionally biased region" description="Polar residues" evidence="13">
    <location>
        <begin position="294"/>
        <end position="304"/>
    </location>
</feature>
<evidence type="ECO:0000256" key="10">
    <source>
        <dbReference type="ARBA" id="ARBA00067740"/>
    </source>
</evidence>
<dbReference type="GO" id="GO:0045892">
    <property type="term" value="P:negative regulation of DNA-templated transcription"/>
    <property type="evidence" value="ECO:0007669"/>
    <property type="project" value="TreeGrafter"/>
</dbReference>
<dbReference type="GO" id="GO:0007399">
    <property type="term" value="P:nervous system development"/>
    <property type="evidence" value="ECO:0007669"/>
    <property type="project" value="UniProtKB-KW"/>
</dbReference>
<gene>
    <name evidence="15" type="primary">SMARCE1</name>
</gene>
<organism evidence="15 16">
    <name type="scientific">Oreochromis aureus</name>
    <name type="common">Israeli tilapia</name>
    <name type="synonym">Chromis aureus</name>
    <dbReference type="NCBI Taxonomy" id="47969"/>
    <lineage>
        <taxon>Eukaryota</taxon>
        <taxon>Metazoa</taxon>
        <taxon>Chordata</taxon>
        <taxon>Craniata</taxon>
        <taxon>Vertebrata</taxon>
        <taxon>Euteleostomi</taxon>
        <taxon>Actinopterygii</taxon>
        <taxon>Neopterygii</taxon>
        <taxon>Teleostei</taxon>
        <taxon>Neoteleostei</taxon>
        <taxon>Acanthomorphata</taxon>
        <taxon>Ovalentaria</taxon>
        <taxon>Cichlomorphae</taxon>
        <taxon>Cichliformes</taxon>
        <taxon>Cichlidae</taxon>
        <taxon>African cichlids</taxon>
        <taxon>Pseudocrenilabrinae</taxon>
        <taxon>Oreochromini</taxon>
        <taxon>Oreochromis</taxon>
    </lineage>
</organism>
<feature type="region of interest" description="Disordered" evidence="13">
    <location>
        <begin position="1"/>
        <end position="36"/>
    </location>
</feature>
<evidence type="ECO:0000256" key="13">
    <source>
        <dbReference type="SAM" id="MobiDB-lite"/>
    </source>
</evidence>
<evidence type="ECO:0000256" key="12">
    <source>
        <dbReference type="PROSITE-ProRule" id="PRU00267"/>
    </source>
</evidence>
<dbReference type="Ensembl" id="ENSOABT00000073301.1">
    <property type="protein sequence ID" value="ENSOABP00000073884.1"/>
    <property type="gene ID" value="ENSOABG00000004106.2"/>
</dbReference>
<feature type="DNA-binding region" description="HMG box" evidence="12">
    <location>
        <begin position="31"/>
        <end position="99"/>
    </location>
</feature>
<keyword evidence="8 12" id="KW-0238">DNA-binding</keyword>
<keyword evidence="2" id="KW-1017">Isopeptide bond</keyword>
<dbReference type="PANTHER" id="PTHR46232:SF1">
    <property type="entry name" value="SWI_SNF-RELATED MATRIX-ASSOCIATED ACTIN-DEPENDENT REGULATOR OF CHROMATIN SUBFAMILY E MEMBER 1"/>
    <property type="match status" value="1"/>
</dbReference>
<dbReference type="SUPFAM" id="SSF47095">
    <property type="entry name" value="HMG-box"/>
    <property type="match status" value="1"/>
</dbReference>
<feature type="compositionally biased region" description="Basic and acidic residues" evidence="13">
    <location>
        <begin position="259"/>
        <end position="277"/>
    </location>
</feature>
<evidence type="ECO:0000256" key="2">
    <source>
        <dbReference type="ARBA" id="ARBA00022499"/>
    </source>
</evidence>
<dbReference type="InterPro" id="IPR009071">
    <property type="entry name" value="HMG_box_dom"/>
</dbReference>
<reference evidence="15" key="3">
    <citation type="submission" date="2025-09" db="UniProtKB">
        <authorList>
            <consortium name="Ensembl"/>
        </authorList>
    </citation>
    <scope>IDENTIFICATION</scope>
</reference>
<evidence type="ECO:0000256" key="1">
    <source>
        <dbReference type="ARBA" id="ARBA00022481"/>
    </source>
</evidence>
<dbReference type="Pfam" id="PF00505">
    <property type="entry name" value="HMG_box"/>
    <property type="match status" value="1"/>
</dbReference>
<dbReference type="PANTHER" id="PTHR46232">
    <property type="entry name" value="SMARCE1 REGULATOR OF CHROMATIN"/>
    <property type="match status" value="1"/>
</dbReference>
<keyword evidence="3" id="KW-0597">Phosphoprotein</keyword>
<evidence type="ECO:0000313" key="16">
    <source>
        <dbReference type="Proteomes" id="UP000472276"/>
    </source>
</evidence>
<dbReference type="GO" id="GO:0031492">
    <property type="term" value="F:nucleosomal DNA binding"/>
    <property type="evidence" value="ECO:0007669"/>
    <property type="project" value="TreeGrafter"/>
</dbReference>
<dbReference type="GO" id="GO:0016514">
    <property type="term" value="C:SWI/SNF complex"/>
    <property type="evidence" value="ECO:0007669"/>
    <property type="project" value="TreeGrafter"/>
</dbReference>
<dbReference type="PROSITE" id="PS50118">
    <property type="entry name" value="HMG_BOX_2"/>
    <property type="match status" value="1"/>
</dbReference>
<keyword evidence="4" id="KW-0832">Ubl conjugation</keyword>
<evidence type="ECO:0000256" key="4">
    <source>
        <dbReference type="ARBA" id="ARBA00022843"/>
    </source>
</evidence>
<feature type="compositionally biased region" description="Pro residues" evidence="13">
    <location>
        <begin position="413"/>
        <end position="429"/>
    </location>
</feature>
<keyword evidence="6" id="KW-0524">Neurogenesis</keyword>
<keyword evidence="1" id="KW-0488">Methylation</keyword>
<keyword evidence="7" id="KW-0175">Coiled coil</keyword>
<evidence type="ECO:0000256" key="9">
    <source>
        <dbReference type="ARBA" id="ARBA00023242"/>
    </source>
</evidence>
<feature type="compositionally biased region" description="Low complexity" evidence="13">
    <location>
        <begin position="337"/>
        <end position="346"/>
    </location>
</feature>
<accession>A0AAZ1Y228</accession>
<evidence type="ECO:0000313" key="15">
    <source>
        <dbReference type="Ensembl" id="ENSOABP00000073884.1"/>
    </source>
</evidence>
<reference evidence="16" key="1">
    <citation type="submission" date="2020-03" db="EMBL/GenBank/DDBJ databases">
        <title>Evolution of repeat sequences and sex chromosomes of tilapia species revealed by chromosome-level genomes.</title>
        <authorList>
            <person name="Xu L."/>
            <person name="Tao W."/>
            <person name="Wang D."/>
            <person name="Zhou Q."/>
        </authorList>
    </citation>
    <scope>NUCLEOTIDE SEQUENCE [LARGE SCALE GENOMIC DNA]</scope>
    <source>
        <strain evidence="16">Israel</strain>
    </source>
</reference>
<feature type="domain" description="HMG box" evidence="14">
    <location>
        <begin position="31"/>
        <end position="99"/>
    </location>
</feature>
<reference evidence="15" key="2">
    <citation type="submission" date="2025-08" db="UniProtKB">
        <authorList>
            <consortium name="Ensembl"/>
        </authorList>
    </citation>
    <scope>IDENTIFICATION</scope>
</reference>
<evidence type="ECO:0000256" key="3">
    <source>
        <dbReference type="ARBA" id="ARBA00022553"/>
    </source>
</evidence>
<feature type="compositionally biased region" description="Low complexity" evidence="13">
    <location>
        <begin position="364"/>
        <end position="373"/>
    </location>
</feature>
<evidence type="ECO:0000256" key="7">
    <source>
        <dbReference type="ARBA" id="ARBA00023054"/>
    </source>
</evidence>
<keyword evidence="5" id="KW-0156">Chromatin regulator</keyword>
<dbReference type="Proteomes" id="UP000472276">
    <property type="component" value="Unassembled WGS sequence"/>
</dbReference>
<evidence type="ECO:0000256" key="8">
    <source>
        <dbReference type="ARBA" id="ARBA00023125"/>
    </source>
</evidence>
<keyword evidence="9 12" id="KW-0539">Nucleus</keyword>
<sequence>MSKRPSYAPPPPPAPTTNSSGITVPKPPKPPDKPLMPYMRYSRKVWDQVKASNPDLKLWEIGKIIGGMWRDLSDEEKQDYLNEYEAEKIEYNDSLKAYHNSPAYLAYINAKNRAEAAMEEESRQRQSRMDKGEPYMSIQPAEDPDDYDDGFSVKHTAAARFQRNHRLISDILSEIVVPDVRSVVTTARMQVLKRQVQSLMVHQRKLEAELLQIEDRHQDKKRRFLETTDSFNTELKRLCSQKVEVDMEKLAAEMAAAEEAARRRAEEREREAAEQAEKAAQQQQEAAGNKTAEKSSTNASPTSGTKEEDKPTPMETDEAAPAEPLSDPQVAPPPPSDTSSSSSDKATPPPELPRESSTPNSSAPSDDGGSSNSMPPPPSDIPPGAAASGAFPDPPAGQEANLGTANPNEAAAPAPPSEEAAPPPPPPLLTPSQSSQQYDM</sequence>
<dbReference type="FunFam" id="1.10.30.10:FF:000011">
    <property type="entry name" value="Putative SWI/SNF-related matrix-associated actin-dependent regulator of chromatin subfamily E member 1"/>
    <property type="match status" value="1"/>
</dbReference>
<dbReference type="GO" id="GO:0016922">
    <property type="term" value="F:nuclear receptor binding"/>
    <property type="evidence" value="ECO:0007669"/>
    <property type="project" value="TreeGrafter"/>
</dbReference>
<name>A0AAZ1Y228_OREAU</name>
<evidence type="ECO:0000259" key="14">
    <source>
        <dbReference type="PROSITE" id="PS50118"/>
    </source>
</evidence>
<dbReference type="InterPro" id="IPR036910">
    <property type="entry name" value="HMG_box_dom_sf"/>
</dbReference>
<keyword evidence="16" id="KW-1185">Reference proteome</keyword>
<dbReference type="SMART" id="SM00398">
    <property type="entry name" value="HMG"/>
    <property type="match status" value="1"/>
</dbReference>
<evidence type="ECO:0000256" key="5">
    <source>
        <dbReference type="ARBA" id="ARBA00022853"/>
    </source>
</evidence>
<proteinExistence type="predicted"/>
<feature type="compositionally biased region" description="Low complexity" evidence="13">
    <location>
        <begin position="278"/>
        <end position="287"/>
    </location>
</feature>